<comment type="caution">
    <text evidence="2">The sequence shown here is derived from an EMBL/GenBank/DDBJ whole genome shotgun (WGS) entry which is preliminary data.</text>
</comment>
<sequence>MPSLITGLHLSGSGRSAPGSHLEAYPRPWDAAVGRSGPADTRPCRPGVGAGPGPPAPGTVSREGAGAGTKGAVGKSRVA</sequence>
<gene>
    <name evidence="2" type="ORF">GCM10010326_50430</name>
</gene>
<feature type="region of interest" description="Disordered" evidence="1">
    <location>
        <begin position="1"/>
        <end position="79"/>
    </location>
</feature>
<accession>A0ABQ3AHI4</accession>
<proteinExistence type="predicted"/>
<dbReference type="EMBL" id="BMUU01000009">
    <property type="protein sequence ID" value="GGY50003.1"/>
    <property type="molecule type" value="Genomic_DNA"/>
</dbReference>
<organism evidence="2 3">
    <name type="scientific">Streptomyces xanthochromogenes</name>
    <dbReference type="NCBI Taxonomy" id="67384"/>
    <lineage>
        <taxon>Bacteria</taxon>
        <taxon>Bacillati</taxon>
        <taxon>Actinomycetota</taxon>
        <taxon>Actinomycetes</taxon>
        <taxon>Kitasatosporales</taxon>
        <taxon>Streptomycetaceae</taxon>
        <taxon>Streptomyces</taxon>
    </lineage>
</organism>
<keyword evidence="3" id="KW-1185">Reference proteome</keyword>
<evidence type="ECO:0000313" key="2">
    <source>
        <dbReference type="EMBL" id="GGY50003.1"/>
    </source>
</evidence>
<evidence type="ECO:0000256" key="1">
    <source>
        <dbReference type="SAM" id="MobiDB-lite"/>
    </source>
</evidence>
<reference evidence="3" key="1">
    <citation type="journal article" date="2019" name="Int. J. Syst. Evol. Microbiol.">
        <title>The Global Catalogue of Microorganisms (GCM) 10K type strain sequencing project: providing services to taxonomists for standard genome sequencing and annotation.</title>
        <authorList>
            <consortium name="The Broad Institute Genomics Platform"/>
            <consortium name="The Broad Institute Genome Sequencing Center for Infectious Disease"/>
            <person name="Wu L."/>
            <person name="Ma J."/>
        </authorList>
    </citation>
    <scope>NUCLEOTIDE SEQUENCE [LARGE SCALE GENOMIC DNA]</scope>
    <source>
        <strain evidence="3">JCM 4594</strain>
    </source>
</reference>
<name>A0ABQ3AHI4_9ACTN</name>
<protein>
    <submittedName>
        <fullName evidence="2">Uncharacterized protein</fullName>
    </submittedName>
</protein>
<evidence type="ECO:0000313" key="3">
    <source>
        <dbReference type="Proteomes" id="UP000600946"/>
    </source>
</evidence>
<dbReference type="Proteomes" id="UP000600946">
    <property type="component" value="Unassembled WGS sequence"/>
</dbReference>